<evidence type="ECO:0000259" key="2">
    <source>
        <dbReference type="Pfam" id="PF21787"/>
    </source>
</evidence>
<reference evidence="4" key="1">
    <citation type="submission" date="2021-07" db="EMBL/GenBank/DDBJ databases">
        <authorList>
            <person name="Catto M.A."/>
            <person name="Jacobson A."/>
            <person name="Kennedy G."/>
            <person name="Labadie P."/>
            <person name="Hunt B.G."/>
            <person name="Srinivasan R."/>
        </authorList>
    </citation>
    <scope>NUCLEOTIDE SEQUENCE</scope>
    <source>
        <strain evidence="4">PL_HMW_Pooled</strain>
        <tissue evidence="4">Head</tissue>
    </source>
</reference>
<comment type="caution">
    <text evidence="4">The sequence shown here is derived from an EMBL/GenBank/DDBJ whole genome shotgun (WGS) entry which is preliminary data.</text>
</comment>
<proteinExistence type="predicted"/>
<dbReference type="EMBL" id="JAHWGI010000532">
    <property type="protein sequence ID" value="KAK3916461.1"/>
    <property type="molecule type" value="Genomic_DNA"/>
</dbReference>
<sequence>MPNGTQITLIREVPVLAENAAPLIFPKCSKYLTKKLPKPRNPRARYTGSPHKRSENKILQDLIEERNHELVTPPLPQSPPPTEPEQLVKNIKAKLSSPADNLSANLREEIHQFPQRIPLPNKMWAVFQDKDATTFAHMSKHHKTIGQELIILDTRNAFYTMKTFPRKRKGASIVIGKERATLKKIRRLENMKLKRQRSRKKDSKIRRQSITIARLNQEIKDCHSKMRNLKEEAIKEILDKLPEKQRLAVETIIMASKVEKTQNRRYKYAWLYECMLLRIKSGKLYRKMLRDNFLPLPSLRTLQRYIRKLKPAFGFHEPTFKVMEKKKEHLTEAQRHGALLIDEMALDEGVHFDKETLEVLGFVMLGSASPENSSVTLGDHALVFIFQPFQGQWFQAIGAYCSRGACRGPELEKLTTEAILLLEKHGYFVDEVTTDGGSWNRNMWTLFGISEESVSCRHPTALEEDPEENDDVNDEENLDDPSHKPKQRRLYFCSDFPHLIKSIWSRVRSSEILQTPDGKVKLDHWKSVVKHDSSLLKHINNCWKLTEDHITPTTYQAMNVQMAFQFFSEDVALAMEHYRDKMQVSELHDCHATVSFIRVVNKLIHAMNAKDTWDSLTDDNDNKSKQAIQEFIDFLTKWKAGVSQEHLRLAWQTHLGLMVTLKGALELVKYLTEDVGYRYLMTRKLNQDALEVFRLLQTASLIKPPRGSNVTGGQMLESITTLQEVIEETAIEKKIKLEEILDNLLDNGEADEILQNNFLPVNDHDHSYHFNCTIDKYAFEMFGGYVARKARTFSVAKKCDSCFNSLLRPNDQPLKESQYLIEKRSRGHLLVPSDSLTELLYQVESILLVVFSRSKMNRHILLDVLDAVKDVKLKRLVGCEQHQSDLSKAILRFYLTTRMHFACRRYMKQVNATNSKKKKKRAKALLKLHRLNATLAGENGVPEENVSPKPSKKSRKRKSDQETVAFSNVVEESVWDDMGINWADIPDGPTVTTGPTAGAQDDISSPKKRKRNNKPEPSKPPKQPKTKVPTHRKQNEKKQEKQVEEVVATRRSNRARKVPIWQETFTTSY</sequence>
<evidence type="ECO:0000313" key="5">
    <source>
        <dbReference type="Proteomes" id="UP001219518"/>
    </source>
</evidence>
<name>A0AAE1LDW2_9NEOP</name>
<evidence type="ECO:0000256" key="1">
    <source>
        <dbReference type="SAM" id="MobiDB-lite"/>
    </source>
</evidence>
<dbReference type="InterPro" id="IPR048366">
    <property type="entry name" value="TNP-like_GBD"/>
</dbReference>
<feature type="region of interest" description="Disordered" evidence="1">
    <location>
        <begin position="458"/>
        <end position="484"/>
    </location>
</feature>
<protein>
    <submittedName>
        <fullName evidence="4">Transposable element P transposase</fullName>
    </submittedName>
</protein>
<dbReference type="Pfam" id="PF21788">
    <property type="entry name" value="TNP-like_GBD"/>
    <property type="match status" value="1"/>
</dbReference>
<feature type="region of interest" description="Disordered" evidence="1">
    <location>
        <begin position="985"/>
        <end position="1069"/>
    </location>
</feature>
<dbReference type="PANTHER" id="PTHR47577:SF2">
    <property type="entry name" value="THAP DOMAIN CONTAINING 9"/>
    <property type="match status" value="1"/>
</dbReference>
<feature type="compositionally biased region" description="Acidic residues" evidence="1">
    <location>
        <begin position="462"/>
        <end position="479"/>
    </location>
</feature>
<dbReference type="AlphaFoldDB" id="A0AAE1LDW2"/>
<keyword evidence="5" id="KW-1185">Reference proteome</keyword>
<feature type="domain" description="Transposable element P transposase-like RNase H" evidence="2">
    <location>
        <begin position="313"/>
        <end position="448"/>
    </location>
</feature>
<dbReference type="PANTHER" id="PTHR47577">
    <property type="entry name" value="THAP DOMAIN-CONTAINING PROTEIN 6"/>
    <property type="match status" value="1"/>
</dbReference>
<feature type="domain" description="Transposable element P transposase-like GTP-binding insertion" evidence="3">
    <location>
        <begin position="498"/>
        <end position="612"/>
    </location>
</feature>
<feature type="region of interest" description="Disordered" evidence="1">
    <location>
        <begin position="936"/>
        <end position="964"/>
    </location>
</feature>
<reference evidence="4" key="2">
    <citation type="journal article" date="2023" name="BMC Genomics">
        <title>Pest status, molecular evolution, and epigenetic factors derived from the genome assembly of Frankliniella fusca, a thysanopteran phytovirus vector.</title>
        <authorList>
            <person name="Catto M.A."/>
            <person name="Labadie P.E."/>
            <person name="Jacobson A.L."/>
            <person name="Kennedy G.G."/>
            <person name="Srinivasan R."/>
            <person name="Hunt B.G."/>
        </authorList>
    </citation>
    <scope>NUCLEOTIDE SEQUENCE</scope>
    <source>
        <strain evidence="4">PL_HMW_Pooled</strain>
    </source>
</reference>
<dbReference type="Pfam" id="PF21787">
    <property type="entry name" value="TNP-like_RNaseH_N"/>
    <property type="match status" value="1"/>
</dbReference>
<dbReference type="Proteomes" id="UP001219518">
    <property type="component" value="Unassembled WGS sequence"/>
</dbReference>
<accession>A0AAE1LDW2</accession>
<feature type="compositionally biased region" description="Low complexity" evidence="1">
    <location>
        <begin position="988"/>
        <end position="999"/>
    </location>
</feature>
<dbReference type="InterPro" id="IPR048365">
    <property type="entry name" value="TNP-like_RNaseH_N"/>
</dbReference>
<gene>
    <name evidence="4" type="ORF">KUF71_006235</name>
</gene>
<evidence type="ECO:0000259" key="3">
    <source>
        <dbReference type="Pfam" id="PF21788"/>
    </source>
</evidence>
<feature type="compositionally biased region" description="Basic and acidic residues" evidence="1">
    <location>
        <begin position="1036"/>
        <end position="1048"/>
    </location>
</feature>
<evidence type="ECO:0000313" key="4">
    <source>
        <dbReference type="EMBL" id="KAK3916461.1"/>
    </source>
</evidence>
<feature type="compositionally biased region" description="Basic residues" evidence="1">
    <location>
        <begin position="1022"/>
        <end position="1035"/>
    </location>
</feature>
<organism evidence="4 5">
    <name type="scientific">Frankliniella fusca</name>
    <dbReference type="NCBI Taxonomy" id="407009"/>
    <lineage>
        <taxon>Eukaryota</taxon>
        <taxon>Metazoa</taxon>
        <taxon>Ecdysozoa</taxon>
        <taxon>Arthropoda</taxon>
        <taxon>Hexapoda</taxon>
        <taxon>Insecta</taxon>
        <taxon>Pterygota</taxon>
        <taxon>Neoptera</taxon>
        <taxon>Paraneoptera</taxon>
        <taxon>Thysanoptera</taxon>
        <taxon>Terebrantia</taxon>
        <taxon>Thripoidea</taxon>
        <taxon>Thripidae</taxon>
        <taxon>Frankliniella</taxon>
    </lineage>
</organism>